<sequence>MAELSAPNLERKRSVVFIDTSEPQWLTLTPTISPTSDTASERSVTHDSTPRRNSSVYDVSSPQYKKAMQFERVPSPVSRRPAVPPPRKGFVVAAGDRVLRLQD</sequence>
<gene>
    <name evidence="2" type="ORF">Tdes44962_MAKER01470</name>
</gene>
<feature type="compositionally biased region" description="Basic and acidic residues" evidence="1">
    <location>
        <begin position="39"/>
        <end position="50"/>
    </location>
</feature>
<dbReference type="AlphaFoldDB" id="A0A9W7SZ17"/>
<keyword evidence="3" id="KW-1185">Reference proteome</keyword>
<evidence type="ECO:0000313" key="3">
    <source>
        <dbReference type="Proteomes" id="UP001138500"/>
    </source>
</evidence>
<reference evidence="2 3" key="1">
    <citation type="journal article" date="2018" name="IMA Fungus">
        <title>IMA Genome-F 10: Nine draft genome sequences of Claviceps purpurea s.lat., including C. arundinis, C. humidiphila, and C. cf. spartinae, pseudomolecules for the pitch canker pathogen Fusarium circinatum, draft genome of Davidsoniella eucalypti, Grosmannia galeiformis, Quambalaria eucalypti, and Teratosphaeria destructans.</title>
        <authorList>
            <person name="Wingfield B.D."/>
            <person name="Liu M."/>
            <person name="Nguyen H.D."/>
            <person name="Lane F.A."/>
            <person name="Morgan S.W."/>
            <person name="De Vos L."/>
            <person name="Wilken P.M."/>
            <person name="Duong T.A."/>
            <person name="Aylward J."/>
            <person name="Coetzee M.P."/>
            <person name="Dadej K."/>
            <person name="De Beer Z.W."/>
            <person name="Findlay W."/>
            <person name="Havenga M."/>
            <person name="Kolarik M."/>
            <person name="Menzies J.G."/>
            <person name="Naidoo K."/>
            <person name="Pochopski O."/>
            <person name="Shoukouhi P."/>
            <person name="Santana Q.C."/>
            <person name="Seifert K.A."/>
            <person name="Soal N."/>
            <person name="Steenkamp E.T."/>
            <person name="Tatham C.T."/>
            <person name="van der Nest M.A."/>
            <person name="Wingfield M.J."/>
        </authorList>
    </citation>
    <scope>NUCLEOTIDE SEQUENCE [LARGE SCALE GENOMIC DNA]</scope>
    <source>
        <strain evidence="2">CMW44962</strain>
    </source>
</reference>
<reference evidence="2 3" key="2">
    <citation type="journal article" date="2021" name="Curr. Genet.">
        <title>Genetic response to nitrogen starvation in the aggressive Eucalyptus foliar pathogen Teratosphaeria destructans.</title>
        <authorList>
            <person name="Havenga M."/>
            <person name="Wingfield B.D."/>
            <person name="Wingfield M.J."/>
            <person name="Dreyer L.L."/>
            <person name="Roets F."/>
            <person name="Aylward J."/>
        </authorList>
    </citation>
    <scope>NUCLEOTIDE SEQUENCE [LARGE SCALE GENOMIC DNA]</scope>
    <source>
        <strain evidence="2">CMW44962</strain>
    </source>
</reference>
<organism evidence="2 3">
    <name type="scientific">Teratosphaeria destructans</name>
    <dbReference type="NCBI Taxonomy" id="418781"/>
    <lineage>
        <taxon>Eukaryota</taxon>
        <taxon>Fungi</taxon>
        <taxon>Dikarya</taxon>
        <taxon>Ascomycota</taxon>
        <taxon>Pezizomycotina</taxon>
        <taxon>Dothideomycetes</taxon>
        <taxon>Dothideomycetidae</taxon>
        <taxon>Mycosphaerellales</taxon>
        <taxon>Teratosphaeriaceae</taxon>
        <taxon>Teratosphaeria</taxon>
    </lineage>
</organism>
<proteinExistence type="predicted"/>
<feature type="compositionally biased region" description="Polar residues" evidence="1">
    <location>
        <begin position="28"/>
        <end position="38"/>
    </location>
</feature>
<evidence type="ECO:0000313" key="2">
    <source>
        <dbReference type="EMBL" id="KAH9844437.1"/>
    </source>
</evidence>
<feature type="compositionally biased region" description="Low complexity" evidence="1">
    <location>
        <begin position="72"/>
        <end position="81"/>
    </location>
</feature>
<dbReference type="EMBL" id="RIBY02000335">
    <property type="protein sequence ID" value="KAH9844437.1"/>
    <property type="molecule type" value="Genomic_DNA"/>
</dbReference>
<dbReference type="Proteomes" id="UP001138500">
    <property type="component" value="Unassembled WGS sequence"/>
</dbReference>
<feature type="region of interest" description="Disordered" evidence="1">
    <location>
        <begin position="28"/>
        <end position="59"/>
    </location>
</feature>
<accession>A0A9W7SZ17</accession>
<evidence type="ECO:0000256" key="1">
    <source>
        <dbReference type="SAM" id="MobiDB-lite"/>
    </source>
</evidence>
<feature type="region of interest" description="Disordered" evidence="1">
    <location>
        <begin position="70"/>
        <end position="89"/>
    </location>
</feature>
<name>A0A9W7SZ17_9PEZI</name>
<comment type="caution">
    <text evidence="2">The sequence shown here is derived from an EMBL/GenBank/DDBJ whole genome shotgun (WGS) entry which is preliminary data.</text>
</comment>
<protein>
    <submittedName>
        <fullName evidence="2">Uncharacterized protein</fullName>
    </submittedName>
</protein>